<keyword evidence="2" id="KW-1185">Reference proteome</keyword>
<dbReference type="Proteomes" id="UP001295740">
    <property type="component" value="Unassembled WGS sequence"/>
</dbReference>
<organism evidence="1 2">
    <name type="scientific">Anthostomella pinea</name>
    <dbReference type="NCBI Taxonomy" id="933095"/>
    <lineage>
        <taxon>Eukaryota</taxon>
        <taxon>Fungi</taxon>
        <taxon>Dikarya</taxon>
        <taxon>Ascomycota</taxon>
        <taxon>Pezizomycotina</taxon>
        <taxon>Sordariomycetes</taxon>
        <taxon>Xylariomycetidae</taxon>
        <taxon>Xylariales</taxon>
        <taxon>Xylariaceae</taxon>
        <taxon>Anthostomella</taxon>
    </lineage>
</organism>
<gene>
    <name evidence="1" type="ORF">KHLLAP_LOCUS12938</name>
</gene>
<protein>
    <submittedName>
        <fullName evidence="1">Uu.00g054850.m01.CDS01</fullName>
    </submittedName>
</protein>
<dbReference type="AlphaFoldDB" id="A0AAI8YPQ1"/>
<proteinExistence type="predicted"/>
<name>A0AAI8YPQ1_9PEZI</name>
<evidence type="ECO:0000313" key="1">
    <source>
        <dbReference type="EMBL" id="CAJ2512470.1"/>
    </source>
</evidence>
<accession>A0AAI8YPQ1</accession>
<reference evidence="1" key="1">
    <citation type="submission" date="2023-10" db="EMBL/GenBank/DDBJ databases">
        <authorList>
            <person name="Hackl T."/>
        </authorList>
    </citation>
    <scope>NUCLEOTIDE SEQUENCE</scope>
</reference>
<sequence length="125" mass="13895">MCGFDTTLLYTVCGCTDVDPASAPWQCACPQEGCHGFGVRSVYDICPLAKRAVVFDSFGTPYECGMGRDPRLAETCTDRGLDAAVRDYVEHNDPLRWMLTSPHWSGWYDIALDLLFGPNEYDVSL</sequence>
<evidence type="ECO:0000313" key="2">
    <source>
        <dbReference type="Proteomes" id="UP001295740"/>
    </source>
</evidence>
<dbReference type="EMBL" id="CAUWAG010000019">
    <property type="protein sequence ID" value="CAJ2512470.1"/>
    <property type="molecule type" value="Genomic_DNA"/>
</dbReference>
<comment type="caution">
    <text evidence="1">The sequence shown here is derived from an EMBL/GenBank/DDBJ whole genome shotgun (WGS) entry which is preliminary data.</text>
</comment>